<sequence>MNLPHPFSLPSMVGRPRLSFQHFNSSNRLQSQTGSQPLRPPYAYSSKMLSNTNESCSNNFLSTASELKSSLQAPSLLRNFSSTITSSSSIDRSKQNCSISNSSSKSNSPTFQVAPQLQQHQQHLPQQQQQYQRQQQQHPQQQSQLTRSSPSPSLTSSTSKVIRTPSKLSMLQQPSKLAMKSNSKMLSSSSATAAPKNALAYDAVDAADADYNNVSNCSSQSNESSNSSCSYRQNTTAAKSFLNASHVSNHTSLKPAPSNQDISMKRTCNGPPIKPCYNGSNTNASIKQPPQPTSASVDNKQSSTSSSSFSTSSTTATTTKSIPRMSSIPRSRLKPPTKLEFFHFISTSFL</sequence>
<dbReference type="EMBL" id="AMQM01001636">
    <property type="status" value="NOT_ANNOTATED_CDS"/>
    <property type="molecule type" value="Genomic_DNA"/>
</dbReference>
<name>T1EVA9_HELRO</name>
<feature type="compositionally biased region" description="Polar residues" evidence="1">
    <location>
        <begin position="248"/>
        <end position="262"/>
    </location>
</feature>
<evidence type="ECO:0000313" key="4">
    <source>
        <dbReference type="Proteomes" id="UP000015101"/>
    </source>
</evidence>
<dbReference type="EnsemblMetazoa" id="HelroT164350">
    <property type="protein sequence ID" value="HelroP164350"/>
    <property type="gene ID" value="HelroG164350"/>
</dbReference>
<feature type="compositionally biased region" description="Low complexity" evidence="1">
    <location>
        <begin position="84"/>
        <end position="108"/>
    </location>
</feature>
<feature type="compositionally biased region" description="Low complexity" evidence="1">
    <location>
        <begin position="302"/>
        <end position="330"/>
    </location>
</feature>
<dbReference type="AlphaFoldDB" id="T1EVA9"/>
<evidence type="ECO:0000256" key="1">
    <source>
        <dbReference type="SAM" id="MobiDB-lite"/>
    </source>
</evidence>
<proteinExistence type="predicted"/>
<keyword evidence="4" id="KW-1185">Reference proteome</keyword>
<dbReference type="CTD" id="20200509"/>
<reference evidence="4" key="1">
    <citation type="submission" date="2012-12" db="EMBL/GenBank/DDBJ databases">
        <authorList>
            <person name="Hellsten U."/>
            <person name="Grimwood J."/>
            <person name="Chapman J.A."/>
            <person name="Shapiro H."/>
            <person name="Aerts A."/>
            <person name="Otillar R.P."/>
            <person name="Terry A.Y."/>
            <person name="Boore J.L."/>
            <person name="Simakov O."/>
            <person name="Marletaz F."/>
            <person name="Cho S.-J."/>
            <person name="Edsinger-Gonzales E."/>
            <person name="Havlak P."/>
            <person name="Kuo D.-H."/>
            <person name="Larsson T."/>
            <person name="Lv J."/>
            <person name="Arendt D."/>
            <person name="Savage R."/>
            <person name="Osoegawa K."/>
            <person name="de Jong P."/>
            <person name="Lindberg D.R."/>
            <person name="Seaver E.C."/>
            <person name="Weisblat D.A."/>
            <person name="Putnam N.H."/>
            <person name="Grigoriev I.V."/>
            <person name="Rokhsar D.S."/>
        </authorList>
    </citation>
    <scope>NUCLEOTIDE SEQUENCE</scope>
</reference>
<dbReference type="InParanoid" id="T1EVA9"/>
<dbReference type="RefSeq" id="XP_009027553.1">
    <property type="nucleotide sequence ID" value="XM_009029305.1"/>
</dbReference>
<feature type="compositionally biased region" description="Polar residues" evidence="1">
    <location>
        <begin position="278"/>
        <end position="301"/>
    </location>
</feature>
<dbReference type="EMBL" id="KB097571">
    <property type="protein sequence ID" value="ESN94493.1"/>
    <property type="molecule type" value="Genomic_DNA"/>
</dbReference>
<feature type="compositionally biased region" description="Low complexity" evidence="1">
    <location>
        <begin position="115"/>
        <end position="159"/>
    </location>
</feature>
<organism evidence="3 4">
    <name type="scientific">Helobdella robusta</name>
    <name type="common">Californian leech</name>
    <dbReference type="NCBI Taxonomy" id="6412"/>
    <lineage>
        <taxon>Eukaryota</taxon>
        <taxon>Metazoa</taxon>
        <taxon>Spiralia</taxon>
        <taxon>Lophotrochozoa</taxon>
        <taxon>Annelida</taxon>
        <taxon>Clitellata</taxon>
        <taxon>Hirudinea</taxon>
        <taxon>Rhynchobdellida</taxon>
        <taxon>Glossiphoniidae</taxon>
        <taxon>Helobdella</taxon>
    </lineage>
</organism>
<feature type="region of interest" description="Disordered" evidence="1">
    <location>
        <begin position="84"/>
        <end position="183"/>
    </location>
</feature>
<feature type="region of interest" description="Disordered" evidence="1">
    <location>
        <begin position="25"/>
        <end position="50"/>
    </location>
</feature>
<dbReference type="KEGG" id="hro:HELRODRAFT_164350"/>
<feature type="compositionally biased region" description="Polar residues" evidence="1">
    <location>
        <begin position="25"/>
        <end position="36"/>
    </location>
</feature>
<dbReference type="HOGENOM" id="CLU_792942_0_0_1"/>
<protein>
    <submittedName>
        <fullName evidence="2 3">Uncharacterized protein</fullName>
    </submittedName>
</protein>
<dbReference type="GeneID" id="20200509"/>
<reference evidence="3" key="3">
    <citation type="submission" date="2015-06" db="UniProtKB">
        <authorList>
            <consortium name="EnsemblMetazoa"/>
        </authorList>
    </citation>
    <scope>IDENTIFICATION</scope>
</reference>
<gene>
    <name evidence="3" type="primary">20200509</name>
    <name evidence="2" type="ORF">HELRODRAFT_164350</name>
</gene>
<evidence type="ECO:0000313" key="3">
    <source>
        <dbReference type="EnsemblMetazoa" id="HelroP164350"/>
    </source>
</evidence>
<dbReference type="Proteomes" id="UP000015101">
    <property type="component" value="Unassembled WGS sequence"/>
</dbReference>
<reference evidence="2 4" key="2">
    <citation type="journal article" date="2013" name="Nature">
        <title>Insights into bilaterian evolution from three spiralian genomes.</title>
        <authorList>
            <person name="Simakov O."/>
            <person name="Marletaz F."/>
            <person name="Cho S.J."/>
            <person name="Edsinger-Gonzales E."/>
            <person name="Havlak P."/>
            <person name="Hellsten U."/>
            <person name="Kuo D.H."/>
            <person name="Larsson T."/>
            <person name="Lv J."/>
            <person name="Arendt D."/>
            <person name="Savage R."/>
            <person name="Osoegawa K."/>
            <person name="de Jong P."/>
            <person name="Grimwood J."/>
            <person name="Chapman J.A."/>
            <person name="Shapiro H."/>
            <person name="Aerts A."/>
            <person name="Otillar R.P."/>
            <person name="Terry A.Y."/>
            <person name="Boore J.L."/>
            <person name="Grigoriev I.V."/>
            <person name="Lindberg D.R."/>
            <person name="Seaver E.C."/>
            <person name="Weisblat D.A."/>
            <person name="Putnam N.H."/>
            <person name="Rokhsar D.S."/>
        </authorList>
    </citation>
    <scope>NUCLEOTIDE SEQUENCE</scope>
</reference>
<accession>T1EVA9</accession>
<evidence type="ECO:0000313" key="2">
    <source>
        <dbReference type="EMBL" id="ESN94493.1"/>
    </source>
</evidence>
<feature type="region of interest" description="Disordered" evidence="1">
    <location>
        <begin position="248"/>
        <end position="332"/>
    </location>
</feature>